<feature type="non-terminal residue" evidence="16">
    <location>
        <position position="1"/>
    </location>
</feature>
<dbReference type="PANTHER" id="PTHR16201">
    <property type="entry name" value="SEVEN TRANSMEMBRANE PROTEIN 1-RELATED"/>
    <property type="match status" value="1"/>
</dbReference>
<reference evidence="16 17" key="1">
    <citation type="submission" date="2014-04" db="EMBL/GenBank/DDBJ databases">
        <title>Genome evolution of avian class.</title>
        <authorList>
            <person name="Zhang G."/>
            <person name="Li C."/>
        </authorList>
    </citation>
    <scope>NUCLEOTIDE SEQUENCE [LARGE SCALE GENOMIC DNA]</scope>
    <source>
        <strain evidence="16">BGI_N338</strain>
    </source>
</reference>
<comment type="function">
    <text evidence="11">Amino acid transporter that specifically mediates the pH-dependent export of the cationic amino acids arginine, histidine and lysine from lysosomes.</text>
</comment>
<dbReference type="EMBL" id="KL275457">
    <property type="protein sequence ID" value="KFZ66073.1"/>
    <property type="molecule type" value="Genomic_DNA"/>
</dbReference>
<dbReference type="PANTHER" id="PTHR16201:SF36">
    <property type="entry name" value="LYSOSOMAL AMINO ACID TRANSPORTER 1 HOMOLOG"/>
    <property type="match status" value="1"/>
</dbReference>
<dbReference type="InterPro" id="IPR051415">
    <property type="entry name" value="LAAT-1"/>
</dbReference>
<accession>A0A094L3W3</accession>
<keyword evidence="7 15" id="KW-0472">Membrane</keyword>
<evidence type="ECO:0000256" key="10">
    <source>
        <dbReference type="ARBA" id="ARBA00038039"/>
    </source>
</evidence>
<dbReference type="SMART" id="SM00679">
    <property type="entry name" value="CTNS"/>
    <property type="match status" value="2"/>
</dbReference>
<evidence type="ECO:0000256" key="3">
    <source>
        <dbReference type="ARBA" id="ARBA00022692"/>
    </source>
</evidence>
<evidence type="ECO:0000256" key="8">
    <source>
        <dbReference type="ARBA" id="ARBA00023180"/>
    </source>
</evidence>
<evidence type="ECO:0000256" key="7">
    <source>
        <dbReference type="ARBA" id="ARBA00023136"/>
    </source>
</evidence>
<dbReference type="FunFam" id="1.20.1280.290:FF:000017">
    <property type="entry name" value="lysosomal amino acid transporter 1 homolog"/>
    <property type="match status" value="1"/>
</dbReference>
<evidence type="ECO:0000313" key="17">
    <source>
        <dbReference type="Proteomes" id="UP000053854"/>
    </source>
</evidence>
<comment type="similarity">
    <text evidence="10">Belongs to the laat-1 family.</text>
</comment>
<dbReference type="OrthoDB" id="8048523at2759"/>
<evidence type="ECO:0000256" key="14">
    <source>
        <dbReference type="ARBA" id="ARBA00081269"/>
    </source>
</evidence>
<evidence type="ECO:0000256" key="1">
    <source>
        <dbReference type="ARBA" id="ARBA00004155"/>
    </source>
</evidence>
<keyword evidence="8" id="KW-0325">Glycoprotein</keyword>
<dbReference type="GO" id="GO:0080144">
    <property type="term" value="P:intracellular amino acid homeostasis"/>
    <property type="evidence" value="ECO:0007669"/>
    <property type="project" value="UniProtKB-ARBA"/>
</dbReference>
<dbReference type="Proteomes" id="UP000053854">
    <property type="component" value="Unassembled WGS sequence"/>
</dbReference>
<dbReference type="Gene3D" id="1.20.1280.290">
    <property type="match status" value="2"/>
</dbReference>
<evidence type="ECO:0000313" key="16">
    <source>
        <dbReference type="EMBL" id="KFZ66073.1"/>
    </source>
</evidence>
<keyword evidence="5" id="KW-0029">Amino-acid transport</keyword>
<feature type="transmembrane region" description="Helical" evidence="15">
    <location>
        <begin position="207"/>
        <end position="227"/>
    </location>
</feature>
<gene>
    <name evidence="16" type="ORF">N338_06817</name>
</gene>
<proteinExistence type="inferred from homology"/>
<dbReference type="GO" id="GO:0005765">
    <property type="term" value="C:lysosomal membrane"/>
    <property type="evidence" value="ECO:0007669"/>
    <property type="project" value="UniProtKB-SubCell"/>
</dbReference>
<feature type="transmembrane region" description="Helical" evidence="15">
    <location>
        <begin position="123"/>
        <end position="143"/>
    </location>
</feature>
<evidence type="ECO:0000256" key="5">
    <source>
        <dbReference type="ARBA" id="ARBA00022970"/>
    </source>
</evidence>
<evidence type="ECO:0000256" key="12">
    <source>
        <dbReference type="ARBA" id="ARBA00068323"/>
    </source>
</evidence>
<keyword evidence="4" id="KW-0677">Repeat</keyword>
<feature type="transmembrane region" description="Helical" evidence="15">
    <location>
        <begin position="63"/>
        <end position="84"/>
    </location>
</feature>
<keyword evidence="3 15" id="KW-0812">Transmembrane</keyword>
<keyword evidence="9" id="KW-0458">Lysosome</keyword>
<dbReference type="FunFam" id="1.20.1280.290:FF:000013">
    <property type="entry name" value="lysosomal amino acid transporter 1 homolog"/>
    <property type="match status" value="1"/>
</dbReference>
<feature type="transmembrane region" description="Helical" evidence="15">
    <location>
        <begin position="90"/>
        <end position="111"/>
    </location>
</feature>
<evidence type="ECO:0000256" key="9">
    <source>
        <dbReference type="ARBA" id="ARBA00023228"/>
    </source>
</evidence>
<feature type="transmembrane region" description="Helical" evidence="15">
    <location>
        <begin position="177"/>
        <end position="195"/>
    </location>
</feature>
<evidence type="ECO:0000256" key="2">
    <source>
        <dbReference type="ARBA" id="ARBA00022448"/>
    </source>
</evidence>
<comment type="subcellular location">
    <subcellularLocation>
        <location evidence="1">Lysosome membrane</location>
        <topology evidence="1">Multi-pass membrane protein</topology>
    </subcellularLocation>
</comment>
<dbReference type="Pfam" id="PF04193">
    <property type="entry name" value="PQ-loop"/>
    <property type="match status" value="2"/>
</dbReference>
<keyword evidence="6 15" id="KW-1133">Transmembrane helix</keyword>
<evidence type="ECO:0000256" key="4">
    <source>
        <dbReference type="ARBA" id="ARBA00022737"/>
    </source>
</evidence>
<name>A0A094L3W3_PODCR</name>
<feature type="transmembrane region" description="Helical" evidence="15">
    <location>
        <begin position="247"/>
        <end position="266"/>
    </location>
</feature>
<dbReference type="GO" id="GO:0015189">
    <property type="term" value="F:L-lysine transmembrane transporter activity"/>
    <property type="evidence" value="ECO:0007669"/>
    <property type="project" value="TreeGrafter"/>
</dbReference>
<dbReference type="AlphaFoldDB" id="A0A094L3W3"/>
<evidence type="ECO:0000256" key="11">
    <source>
        <dbReference type="ARBA" id="ARBA00056009"/>
    </source>
</evidence>
<evidence type="ECO:0000256" key="13">
    <source>
        <dbReference type="ARBA" id="ARBA00079342"/>
    </source>
</evidence>
<evidence type="ECO:0000256" key="6">
    <source>
        <dbReference type="ARBA" id="ARBA00022989"/>
    </source>
</evidence>
<feature type="transmembrane region" description="Helical" evidence="15">
    <location>
        <begin position="29"/>
        <end position="51"/>
    </location>
</feature>
<protein>
    <recommendedName>
        <fullName evidence="12">Lysosomal amino acid transporter 1 homolog</fullName>
    </recommendedName>
    <alternativeName>
        <fullName evidence="13">PQ-loop repeat-containing protein 2</fullName>
    </alternativeName>
    <alternativeName>
        <fullName evidence="14">Solute carrier family 66 member 1</fullName>
    </alternativeName>
</protein>
<keyword evidence="2" id="KW-0813">Transport</keyword>
<keyword evidence="17" id="KW-1185">Reference proteome</keyword>
<sequence>PPGNLSDCPNGSRWVMDVFNECAQDGRDIASVVLGLVSILCFAAASFPQFYQACKTGIMDRALSIYFLLGWLGGDLLNLIGSFLADQLPLQVYTAVYYVLADLVMLSLYCYYKAKNRGGGFTASINTAFVFLFLGTVSTVSFLGRGAAVAQDPATFKGRSLLSAHVEELGSKVSREIFGFTIGSVSSVLYLCSRVPQIYTNHKRKSTVGVSYSLFALVMLGNSLYGLSVLLKNPEPGQSEGDYVLHHLPWLVGSLGVLSLDVVVSFSRRPSLWDPLTSSQISFQFLAYRKGRPGTRDEREALLGEQGDS</sequence>
<evidence type="ECO:0000256" key="15">
    <source>
        <dbReference type="SAM" id="Phobius"/>
    </source>
</evidence>
<feature type="non-terminal residue" evidence="16">
    <location>
        <position position="309"/>
    </location>
</feature>
<organism evidence="16 17">
    <name type="scientific">Podiceps cristatus</name>
    <name type="common">Great crested grebe</name>
    <dbReference type="NCBI Taxonomy" id="345573"/>
    <lineage>
        <taxon>Eukaryota</taxon>
        <taxon>Metazoa</taxon>
        <taxon>Chordata</taxon>
        <taxon>Craniata</taxon>
        <taxon>Vertebrata</taxon>
        <taxon>Euteleostomi</taxon>
        <taxon>Archelosauria</taxon>
        <taxon>Archosauria</taxon>
        <taxon>Dinosauria</taxon>
        <taxon>Saurischia</taxon>
        <taxon>Theropoda</taxon>
        <taxon>Coelurosauria</taxon>
        <taxon>Aves</taxon>
        <taxon>Neognathae</taxon>
        <taxon>Neoaves</taxon>
        <taxon>Mirandornithes</taxon>
        <taxon>Podicipediformes</taxon>
        <taxon>Podicipedidae</taxon>
        <taxon>Podiceps</taxon>
    </lineage>
</organism>
<dbReference type="InterPro" id="IPR006603">
    <property type="entry name" value="PQ-loop_rpt"/>
</dbReference>